<dbReference type="PANTHER" id="PTHR47691:SF3">
    <property type="entry name" value="HTH-TYPE TRANSCRIPTIONAL REGULATOR RV0890C-RELATED"/>
    <property type="match status" value="1"/>
</dbReference>
<dbReference type="InterPro" id="IPR001387">
    <property type="entry name" value="Cro/C1-type_HTH"/>
</dbReference>
<dbReference type="SMART" id="SM00028">
    <property type="entry name" value="TPR"/>
    <property type="match status" value="6"/>
</dbReference>
<dbReference type="EMBL" id="JBHUCM010000017">
    <property type="protein sequence ID" value="MFD1539418.1"/>
    <property type="molecule type" value="Genomic_DNA"/>
</dbReference>
<dbReference type="Pfam" id="PF13560">
    <property type="entry name" value="HTH_31"/>
    <property type="match status" value="1"/>
</dbReference>
<evidence type="ECO:0000259" key="2">
    <source>
        <dbReference type="SMART" id="SM00530"/>
    </source>
</evidence>
<gene>
    <name evidence="3" type="ORF">ACFSJ0_20350</name>
</gene>
<reference evidence="4" key="1">
    <citation type="journal article" date="2019" name="Int. J. Syst. Evol. Microbiol.">
        <title>The Global Catalogue of Microorganisms (GCM) 10K type strain sequencing project: providing services to taxonomists for standard genome sequencing and annotation.</title>
        <authorList>
            <consortium name="The Broad Institute Genomics Platform"/>
            <consortium name="The Broad Institute Genome Sequencing Center for Infectious Disease"/>
            <person name="Wu L."/>
            <person name="Ma J."/>
        </authorList>
    </citation>
    <scope>NUCLEOTIDE SEQUENCE [LARGE SCALE GENOMIC DNA]</scope>
    <source>
        <strain evidence="4">CGMCC 1.15399</strain>
    </source>
</reference>
<dbReference type="PANTHER" id="PTHR47691">
    <property type="entry name" value="REGULATOR-RELATED"/>
    <property type="match status" value="1"/>
</dbReference>
<accession>A0ABW4GA68</accession>
<evidence type="ECO:0000313" key="3">
    <source>
        <dbReference type="EMBL" id="MFD1539418.1"/>
    </source>
</evidence>
<keyword evidence="3" id="KW-0547">Nucleotide-binding</keyword>
<dbReference type="GO" id="GO:0005524">
    <property type="term" value="F:ATP binding"/>
    <property type="evidence" value="ECO:0007669"/>
    <property type="project" value="UniProtKB-KW"/>
</dbReference>
<keyword evidence="4" id="KW-1185">Reference proteome</keyword>
<keyword evidence="1" id="KW-0802">TPR repeat</keyword>
<comment type="caution">
    <text evidence="3">The sequence shown here is derived from an EMBL/GenBank/DDBJ whole genome shotgun (WGS) entry which is preliminary data.</text>
</comment>
<name>A0ABW4GA68_9ACTN</name>
<dbReference type="Proteomes" id="UP001597097">
    <property type="component" value="Unassembled WGS sequence"/>
</dbReference>
<sequence length="800" mass="87730">MTDFLNELDRRRVAAARGTGRVRLSLRDLAEATKVPRSSLANYLSGATLMPSDVLEALVRALGAGAEETRRWITAWERAVDQRSHPVVTRPSPHLLPAVVPGFCGRADELTALDGIVTTAGAQPVAMVTIVLTGTAGVGKTALAVHWGHRVADRFPDGQIYLNLRGYDLAEPMSAEVALGILIRALGGETIPADPDERGALYRDALAGRRMLIVLDNARSAEQVRPLLPGTAGHVVVVTSRDSMSGLVAREGAHRLVVDRLSQDEAADLLGRFLSTERASAEPKACAELNVLCAGLPLTLRVAAERIVHHPHATLSALVGELRSEERRLDLLDAGGDRSTDARVVFSWSYHALPPAAARLFRLLGLAPGVDFDAYSAANLADLTLVEAQRLLSVLHRGCLIEEPYAGRYALHDLLRVYAGEQVRREDGAPLRSAAFIRLLDWYAHTVHAATDKLEWFRPPFLPPIEFAPVVPMRHFTDVTDALAWLDAERGNLVPAIRQAEAEHSEVHAWRISHALAHYFFLRGYGDEWLETHHLALGAAVRADDALGAAVTMTSLAAAHSRRGDNHTALDYRRQALSLYQRIGFGHGETVAHVYLGDAYFHLGRLSETQDHCQQALELSRESNDMFGEVLAQWGLARVYSREGRYGEALKYQHDLLDLARQTGGLQSQALTEAELATTYLLMGDYAQALTHYEQALVASRQVGDRPSEIMSLTGIGNVRARTGHYLQAVSHHEQALQLSERLYAPNLICQVLNNLADTHQATGDHHPARSYRGRALTLAEQIGNEREAARAKRSADDTW</sequence>
<dbReference type="Pfam" id="PF13424">
    <property type="entry name" value="TPR_12"/>
    <property type="match status" value="2"/>
</dbReference>
<evidence type="ECO:0000256" key="1">
    <source>
        <dbReference type="PROSITE-ProRule" id="PRU00339"/>
    </source>
</evidence>
<organism evidence="3 4">
    <name type="scientific">Nonomuraea guangzhouensis</name>
    <dbReference type="NCBI Taxonomy" id="1291555"/>
    <lineage>
        <taxon>Bacteria</taxon>
        <taxon>Bacillati</taxon>
        <taxon>Actinomycetota</taxon>
        <taxon>Actinomycetes</taxon>
        <taxon>Streptosporangiales</taxon>
        <taxon>Streptosporangiaceae</taxon>
        <taxon>Nonomuraea</taxon>
    </lineage>
</organism>
<dbReference type="RefSeq" id="WP_219531772.1">
    <property type="nucleotide sequence ID" value="NZ_JAHKRM010000012.1"/>
</dbReference>
<feature type="domain" description="HTH cro/C1-type" evidence="2">
    <location>
        <begin position="7"/>
        <end position="69"/>
    </location>
</feature>
<proteinExistence type="predicted"/>
<dbReference type="InterPro" id="IPR019734">
    <property type="entry name" value="TPR_rpt"/>
</dbReference>
<dbReference type="CDD" id="cd00093">
    <property type="entry name" value="HTH_XRE"/>
    <property type="match status" value="1"/>
</dbReference>
<protein>
    <submittedName>
        <fullName evidence="3">ATP-binding protein</fullName>
    </submittedName>
</protein>
<dbReference type="PROSITE" id="PS50005">
    <property type="entry name" value="TPR"/>
    <property type="match status" value="2"/>
</dbReference>
<feature type="repeat" description="TPR" evidence="1">
    <location>
        <begin position="670"/>
        <end position="703"/>
    </location>
</feature>
<feature type="repeat" description="TPR" evidence="1">
    <location>
        <begin position="590"/>
        <end position="623"/>
    </location>
</feature>
<dbReference type="Pfam" id="PF13374">
    <property type="entry name" value="TPR_10"/>
    <property type="match status" value="1"/>
</dbReference>
<keyword evidence="3" id="KW-0067">ATP-binding</keyword>
<dbReference type="SMART" id="SM00530">
    <property type="entry name" value="HTH_XRE"/>
    <property type="match status" value="1"/>
</dbReference>
<evidence type="ECO:0000313" key="4">
    <source>
        <dbReference type="Proteomes" id="UP001597097"/>
    </source>
</evidence>